<feature type="transmembrane region" description="Helical" evidence="8">
    <location>
        <begin position="506"/>
        <end position="531"/>
    </location>
</feature>
<evidence type="ECO:0000313" key="10">
    <source>
        <dbReference type="EMBL" id="PJC30822.1"/>
    </source>
</evidence>
<keyword evidence="7 8" id="KW-0472">Membrane</keyword>
<dbReference type="GO" id="GO:0015648">
    <property type="term" value="F:lipid-linked peptidoglycan transporter activity"/>
    <property type="evidence" value="ECO:0007669"/>
    <property type="project" value="UniProtKB-UniRule"/>
</dbReference>
<keyword evidence="4 8" id="KW-0133">Cell shape</keyword>
<proteinExistence type="inferred from homology"/>
<evidence type="ECO:0000256" key="5">
    <source>
        <dbReference type="ARBA" id="ARBA00022984"/>
    </source>
</evidence>
<dbReference type="GO" id="GO:0008360">
    <property type="term" value="P:regulation of cell shape"/>
    <property type="evidence" value="ECO:0007669"/>
    <property type="project" value="UniProtKB-UniRule"/>
</dbReference>
<feature type="transmembrane region" description="Helical" evidence="8">
    <location>
        <begin position="42"/>
        <end position="63"/>
    </location>
</feature>
<evidence type="ECO:0000256" key="6">
    <source>
        <dbReference type="ARBA" id="ARBA00022989"/>
    </source>
</evidence>
<dbReference type="InterPro" id="IPR051050">
    <property type="entry name" value="Lipid_II_flippase_MurJ/MviN"/>
</dbReference>
<dbReference type="CDD" id="cd13123">
    <property type="entry name" value="MATE_MurJ_like"/>
    <property type="match status" value="1"/>
</dbReference>
<dbReference type="PANTHER" id="PTHR47019">
    <property type="entry name" value="LIPID II FLIPPASE MURJ"/>
    <property type="match status" value="1"/>
</dbReference>
<name>A0A2M8EXQ8_9BACT</name>
<evidence type="ECO:0000256" key="7">
    <source>
        <dbReference type="ARBA" id="ARBA00023136"/>
    </source>
</evidence>
<dbReference type="GO" id="GO:0071555">
    <property type="term" value="P:cell wall organization"/>
    <property type="evidence" value="ECO:0007669"/>
    <property type="project" value="UniProtKB-UniRule"/>
</dbReference>
<feature type="transmembrane region" description="Helical" evidence="8">
    <location>
        <begin position="479"/>
        <end position="500"/>
    </location>
</feature>
<feature type="transmembrane region" description="Helical" evidence="8">
    <location>
        <begin position="409"/>
        <end position="431"/>
    </location>
</feature>
<feature type="transmembrane region" description="Helical" evidence="8">
    <location>
        <begin position="300"/>
        <end position="318"/>
    </location>
</feature>
<dbReference type="NCBIfam" id="TIGR01695">
    <property type="entry name" value="murJ_mviN"/>
    <property type="match status" value="1"/>
</dbReference>
<keyword evidence="6 8" id="KW-1133">Transmembrane helix</keyword>
<dbReference type="PIRSF" id="PIRSF002869">
    <property type="entry name" value="MviN"/>
    <property type="match status" value="1"/>
</dbReference>
<feature type="transmembrane region" description="Helical" evidence="8">
    <location>
        <begin position="83"/>
        <end position="102"/>
    </location>
</feature>
<dbReference type="HAMAP" id="MF_02078">
    <property type="entry name" value="MurJ_MviN"/>
    <property type="match status" value="1"/>
</dbReference>
<dbReference type="InterPro" id="IPR004268">
    <property type="entry name" value="MurJ"/>
</dbReference>
<comment type="function">
    <text evidence="8 9">Involved in peptidoglycan biosynthesis. Transports lipid-linked peptidoglycan precursors from the inner to the outer leaflet of the cytoplasmic membrane.</text>
</comment>
<protein>
    <recommendedName>
        <fullName evidence="8">Probable lipid II flippase MurJ</fullName>
    </recommendedName>
</protein>
<sequence length="564" mass="64253">MRITVHQIDCNNRINRKIMNKLLSRTTGFIFKQQTSILSSTLMLAGMMLLSRIAGFLRYRILGGYFNPHELDIFYAAFRIPDLVFEILINGALSTTFIPFFIEYQKRKKEQNNIISSIINTVTIGLFFFIVILTIFMPVLIPLIAPGFDATQIKLLILYSRILLLGQLPFLVLGNFLTAISQAKKSFLIPALAPILYNVAIIVCIALFSESFHLMAPVVGVVVGAFVFFMIQLPVFYIAGFQFKLVLDHFKESIRFFRTALPRILTIIVAQIDATVDLSLATLLGPGSYTVFYLAQRLQLLPVSVIGMSFGQASLPYLSEMYQEKRYREYRDVIISSILNIFYFTIPTAGFMIITRTPLVRLFFGADKFDWNATVMTALTLSYFALSLPLHSIYYFLTRCFYSTFDTRTPFYVSAVSIALSATLSIIFTLVLKMPVWSLALSFSITMSIRSVVLIFLLNKKVDGLNILALTKGSIKIGIAVLNTTILTYFLMRLLDGLILDTSRTVNVFTLLVIGFAFFSIMYLFLSWLFGIQEMYILTRMFMKMNEYKKKIFEVYKGVEYGNE</sequence>
<keyword evidence="2 8" id="KW-1003">Cell membrane</keyword>
<feature type="transmembrane region" description="Helical" evidence="8">
    <location>
        <begin position="437"/>
        <end position="458"/>
    </location>
</feature>
<organism evidence="10 11">
    <name type="scientific">Candidatus Roizmanbacteria bacterium CG_4_9_14_0_2_um_filter_39_13</name>
    <dbReference type="NCBI Taxonomy" id="1974839"/>
    <lineage>
        <taxon>Bacteria</taxon>
        <taxon>Candidatus Roizmaniibacteriota</taxon>
    </lineage>
</organism>
<feature type="transmembrane region" description="Helical" evidence="8">
    <location>
        <begin position="114"/>
        <end position="144"/>
    </location>
</feature>
<dbReference type="Proteomes" id="UP000231383">
    <property type="component" value="Unassembled WGS sequence"/>
</dbReference>
<dbReference type="Pfam" id="PF03023">
    <property type="entry name" value="MurJ"/>
    <property type="match status" value="1"/>
</dbReference>
<dbReference type="GO" id="GO:0009252">
    <property type="term" value="P:peptidoglycan biosynthetic process"/>
    <property type="evidence" value="ECO:0007669"/>
    <property type="project" value="UniProtKB-UniRule"/>
</dbReference>
<accession>A0A2M8EXQ8</accession>
<feature type="transmembrane region" description="Helical" evidence="8">
    <location>
        <begin position="156"/>
        <end position="180"/>
    </location>
</feature>
<evidence type="ECO:0000256" key="2">
    <source>
        <dbReference type="ARBA" id="ARBA00022475"/>
    </source>
</evidence>
<evidence type="ECO:0000313" key="11">
    <source>
        <dbReference type="Proteomes" id="UP000231383"/>
    </source>
</evidence>
<reference evidence="11" key="1">
    <citation type="submission" date="2017-09" db="EMBL/GenBank/DDBJ databases">
        <title>Depth-based differentiation of microbial function through sediment-hosted aquifers and enrichment of novel symbionts in the deep terrestrial subsurface.</title>
        <authorList>
            <person name="Probst A.J."/>
            <person name="Ladd B."/>
            <person name="Jarett J.K."/>
            <person name="Geller-Mcgrath D.E."/>
            <person name="Sieber C.M.K."/>
            <person name="Emerson J.B."/>
            <person name="Anantharaman K."/>
            <person name="Thomas B.C."/>
            <person name="Malmstrom R."/>
            <person name="Stieglmeier M."/>
            <person name="Klingl A."/>
            <person name="Woyke T."/>
            <person name="Ryan C.M."/>
            <person name="Banfield J.F."/>
        </authorList>
    </citation>
    <scope>NUCLEOTIDE SEQUENCE [LARGE SCALE GENOMIC DNA]</scope>
</reference>
<evidence type="ECO:0000256" key="9">
    <source>
        <dbReference type="PIRNR" id="PIRNR002869"/>
    </source>
</evidence>
<evidence type="ECO:0000256" key="4">
    <source>
        <dbReference type="ARBA" id="ARBA00022960"/>
    </source>
</evidence>
<feature type="transmembrane region" description="Helical" evidence="8">
    <location>
        <begin position="374"/>
        <end position="397"/>
    </location>
</feature>
<comment type="caution">
    <text evidence="10">The sequence shown here is derived from an EMBL/GenBank/DDBJ whole genome shotgun (WGS) entry which is preliminary data.</text>
</comment>
<dbReference type="AlphaFoldDB" id="A0A2M8EXQ8"/>
<dbReference type="GO" id="GO:0005886">
    <property type="term" value="C:plasma membrane"/>
    <property type="evidence" value="ECO:0007669"/>
    <property type="project" value="UniProtKB-SubCell"/>
</dbReference>
<dbReference type="EMBL" id="PFSC01000125">
    <property type="protein sequence ID" value="PJC30822.1"/>
    <property type="molecule type" value="Genomic_DNA"/>
</dbReference>
<feature type="transmembrane region" description="Helical" evidence="8">
    <location>
        <begin position="187"/>
        <end position="208"/>
    </location>
</feature>
<dbReference type="UniPathway" id="UPA00219"/>
<gene>
    <name evidence="10" type="primary">mviN</name>
    <name evidence="8" type="synonym">murJ</name>
    <name evidence="10" type="ORF">CO051_04850</name>
</gene>
<dbReference type="PRINTS" id="PR01806">
    <property type="entry name" value="VIRFACTRMVIN"/>
</dbReference>
<keyword evidence="5 8" id="KW-0573">Peptidoglycan synthesis</keyword>
<keyword evidence="8 9" id="KW-0961">Cell wall biogenesis/degradation</keyword>
<comment type="similarity">
    <text evidence="8 9">Belongs to the MurJ/MviN family.</text>
</comment>
<dbReference type="PANTHER" id="PTHR47019:SF1">
    <property type="entry name" value="LIPID II FLIPPASE MURJ"/>
    <property type="match status" value="1"/>
</dbReference>
<keyword evidence="3 8" id="KW-0812">Transmembrane</keyword>
<evidence type="ECO:0000256" key="8">
    <source>
        <dbReference type="HAMAP-Rule" id="MF_02078"/>
    </source>
</evidence>
<evidence type="ECO:0000256" key="1">
    <source>
        <dbReference type="ARBA" id="ARBA00004651"/>
    </source>
</evidence>
<dbReference type="GO" id="GO:0034204">
    <property type="term" value="P:lipid translocation"/>
    <property type="evidence" value="ECO:0007669"/>
    <property type="project" value="TreeGrafter"/>
</dbReference>
<evidence type="ECO:0000256" key="3">
    <source>
        <dbReference type="ARBA" id="ARBA00022692"/>
    </source>
</evidence>
<feature type="transmembrane region" description="Helical" evidence="8">
    <location>
        <begin position="260"/>
        <end position="280"/>
    </location>
</feature>
<comment type="pathway">
    <text evidence="8">Cell wall biogenesis; peptidoglycan biosynthesis.</text>
</comment>
<keyword evidence="8 9" id="KW-0813">Transport</keyword>
<comment type="subcellular location">
    <subcellularLocation>
        <location evidence="1 8">Cell membrane</location>
        <topology evidence="1 8">Multi-pass membrane protein</topology>
    </subcellularLocation>
</comment>
<feature type="transmembrane region" description="Helical" evidence="8">
    <location>
        <begin position="214"/>
        <end position="239"/>
    </location>
</feature>
<feature type="transmembrane region" description="Helical" evidence="8">
    <location>
        <begin position="330"/>
        <end position="354"/>
    </location>
</feature>